<dbReference type="Gene3D" id="1.10.10.10">
    <property type="entry name" value="Winged helix-like DNA-binding domain superfamily/Winged helix DNA-binding domain"/>
    <property type="match status" value="1"/>
</dbReference>
<protein>
    <submittedName>
        <fullName evidence="7">Crp/Fnr family transcriptional regulator</fullName>
    </submittedName>
</protein>
<dbReference type="PANTHER" id="PTHR24567:SF26">
    <property type="entry name" value="REGULATORY PROTEIN YEIL"/>
    <property type="match status" value="1"/>
</dbReference>
<keyword evidence="3" id="KW-0010">Activator</keyword>
<evidence type="ECO:0000313" key="7">
    <source>
        <dbReference type="EMBL" id="MFC5452389.1"/>
    </source>
</evidence>
<dbReference type="InterPro" id="IPR036390">
    <property type="entry name" value="WH_DNA-bd_sf"/>
</dbReference>
<dbReference type="InterPro" id="IPR014710">
    <property type="entry name" value="RmlC-like_jellyroll"/>
</dbReference>
<comment type="caution">
    <text evidence="7">The sequence shown here is derived from an EMBL/GenBank/DDBJ whole genome shotgun (WGS) entry which is preliminary data.</text>
</comment>
<evidence type="ECO:0000256" key="3">
    <source>
        <dbReference type="ARBA" id="ARBA00023159"/>
    </source>
</evidence>
<evidence type="ECO:0000256" key="2">
    <source>
        <dbReference type="ARBA" id="ARBA00023125"/>
    </source>
</evidence>
<reference evidence="8" key="1">
    <citation type="journal article" date="2019" name="Int. J. Syst. Evol. Microbiol.">
        <title>The Global Catalogue of Microorganisms (GCM) 10K type strain sequencing project: providing services to taxonomists for standard genome sequencing and annotation.</title>
        <authorList>
            <consortium name="The Broad Institute Genomics Platform"/>
            <consortium name="The Broad Institute Genome Sequencing Center for Infectious Disease"/>
            <person name="Wu L."/>
            <person name="Ma J."/>
        </authorList>
    </citation>
    <scope>NUCLEOTIDE SEQUENCE [LARGE SCALE GENOMIC DNA]</scope>
    <source>
        <strain evidence="8">KACC 11904</strain>
    </source>
</reference>
<dbReference type="RefSeq" id="WP_270880680.1">
    <property type="nucleotide sequence ID" value="NZ_JAQFVF010000034.1"/>
</dbReference>
<dbReference type="SUPFAM" id="SSF46785">
    <property type="entry name" value="Winged helix' DNA-binding domain"/>
    <property type="match status" value="1"/>
</dbReference>
<keyword evidence="8" id="KW-1185">Reference proteome</keyword>
<evidence type="ECO:0000256" key="1">
    <source>
        <dbReference type="ARBA" id="ARBA00023015"/>
    </source>
</evidence>
<keyword evidence="4" id="KW-0804">Transcription</keyword>
<sequence>MIKPWRLSKFRLFELLPQEDLEKVDEMAPITNISVFPKNTLIQTPDIKNKGLFIVINGMFRLYKTNSVGKQYTVGILGAGSLYGEINMLSFGTNGNYMETLCETTVCYIQQDQFEQLLNERPELAFKLLEELSNRLLDRDEVLERLVLSDLRGKVLFFLTKLSKKFGIEENEYQKIDMPITHQELANMIGASRESVSLVLQELSNEGIIITGRKSIMVQLEKAKERLKTNHK</sequence>
<name>A0ABW0KGJ8_9BACL</name>
<organism evidence="7 8">
    <name type="scientific">Paenibacillus aestuarii</name>
    <dbReference type="NCBI Taxonomy" id="516965"/>
    <lineage>
        <taxon>Bacteria</taxon>
        <taxon>Bacillati</taxon>
        <taxon>Bacillota</taxon>
        <taxon>Bacilli</taxon>
        <taxon>Bacillales</taxon>
        <taxon>Paenibacillaceae</taxon>
        <taxon>Paenibacillus</taxon>
    </lineage>
</organism>
<dbReference type="InterPro" id="IPR050397">
    <property type="entry name" value="Env_Response_Regulators"/>
</dbReference>
<dbReference type="PROSITE" id="PS51063">
    <property type="entry name" value="HTH_CRP_2"/>
    <property type="match status" value="1"/>
</dbReference>
<feature type="domain" description="HTH crp-type" evidence="6">
    <location>
        <begin position="149"/>
        <end position="222"/>
    </location>
</feature>
<evidence type="ECO:0000259" key="5">
    <source>
        <dbReference type="PROSITE" id="PS50042"/>
    </source>
</evidence>
<feature type="domain" description="Cyclic nucleotide-binding" evidence="5">
    <location>
        <begin position="12"/>
        <end position="135"/>
    </location>
</feature>
<dbReference type="EMBL" id="JBHSMJ010000051">
    <property type="protein sequence ID" value="MFC5452389.1"/>
    <property type="molecule type" value="Genomic_DNA"/>
</dbReference>
<evidence type="ECO:0000313" key="8">
    <source>
        <dbReference type="Proteomes" id="UP001596044"/>
    </source>
</evidence>
<dbReference type="CDD" id="cd00038">
    <property type="entry name" value="CAP_ED"/>
    <property type="match status" value="1"/>
</dbReference>
<evidence type="ECO:0000256" key="4">
    <source>
        <dbReference type="ARBA" id="ARBA00023163"/>
    </source>
</evidence>
<dbReference type="Pfam" id="PF13545">
    <property type="entry name" value="HTH_Crp_2"/>
    <property type="match status" value="1"/>
</dbReference>
<dbReference type="InterPro" id="IPR012318">
    <property type="entry name" value="HTH_CRP"/>
</dbReference>
<dbReference type="InterPro" id="IPR000595">
    <property type="entry name" value="cNMP-bd_dom"/>
</dbReference>
<dbReference type="SMART" id="SM00100">
    <property type="entry name" value="cNMP"/>
    <property type="match status" value="1"/>
</dbReference>
<dbReference type="SUPFAM" id="SSF51206">
    <property type="entry name" value="cAMP-binding domain-like"/>
    <property type="match status" value="1"/>
</dbReference>
<dbReference type="InterPro" id="IPR036388">
    <property type="entry name" value="WH-like_DNA-bd_sf"/>
</dbReference>
<gene>
    <name evidence="7" type="ORF">ACFPOG_29700</name>
</gene>
<proteinExistence type="predicted"/>
<accession>A0ABW0KGJ8</accession>
<dbReference type="InterPro" id="IPR018490">
    <property type="entry name" value="cNMP-bd_dom_sf"/>
</dbReference>
<dbReference type="PANTHER" id="PTHR24567">
    <property type="entry name" value="CRP FAMILY TRANSCRIPTIONAL REGULATORY PROTEIN"/>
    <property type="match status" value="1"/>
</dbReference>
<keyword evidence="1" id="KW-0805">Transcription regulation</keyword>
<dbReference type="Proteomes" id="UP001596044">
    <property type="component" value="Unassembled WGS sequence"/>
</dbReference>
<dbReference type="SMART" id="SM00419">
    <property type="entry name" value="HTH_CRP"/>
    <property type="match status" value="1"/>
</dbReference>
<evidence type="ECO:0000259" key="6">
    <source>
        <dbReference type="PROSITE" id="PS51063"/>
    </source>
</evidence>
<dbReference type="PROSITE" id="PS50042">
    <property type="entry name" value="CNMP_BINDING_3"/>
    <property type="match status" value="1"/>
</dbReference>
<dbReference type="Gene3D" id="2.60.120.10">
    <property type="entry name" value="Jelly Rolls"/>
    <property type="match status" value="1"/>
</dbReference>
<dbReference type="Pfam" id="PF00027">
    <property type="entry name" value="cNMP_binding"/>
    <property type="match status" value="1"/>
</dbReference>
<dbReference type="PRINTS" id="PR00034">
    <property type="entry name" value="HTHCRP"/>
</dbReference>
<keyword evidence="2" id="KW-0238">DNA-binding</keyword>